<dbReference type="InterPro" id="IPR014721">
    <property type="entry name" value="Ribsml_uS5_D2-typ_fold_subgr"/>
</dbReference>
<evidence type="ECO:0000256" key="9">
    <source>
        <dbReference type="HAMAP-Rule" id="MF_00061"/>
    </source>
</evidence>
<dbReference type="InterPro" id="IPR020568">
    <property type="entry name" value="Ribosomal_Su5_D2-typ_SF"/>
</dbReference>
<dbReference type="PIRSF" id="PIRSF010376">
    <property type="entry name" value="IspE"/>
    <property type="match status" value="1"/>
</dbReference>
<feature type="active site" evidence="9">
    <location>
        <position position="21"/>
    </location>
</feature>
<dbReference type="Pfam" id="PF00288">
    <property type="entry name" value="GHMP_kinases_N"/>
    <property type="match status" value="1"/>
</dbReference>
<dbReference type="SUPFAM" id="SSF55060">
    <property type="entry name" value="GHMP Kinase, C-terminal domain"/>
    <property type="match status" value="1"/>
</dbReference>
<evidence type="ECO:0000256" key="1">
    <source>
        <dbReference type="ARBA" id="ARBA00009684"/>
    </source>
</evidence>
<evidence type="ECO:0000313" key="12">
    <source>
        <dbReference type="EMBL" id="HIU48869.1"/>
    </source>
</evidence>
<evidence type="ECO:0000256" key="2">
    <source>
        <dbReference type="ARBA" id="ARBA00012052"/>
    </source>
</evidence>
<reference evidence="12" key="1">
    <citation type="submission" date="2020-10" db="EMBL/GenBank/DDBJ databases">
        <authorList>
            <person name="Gilroy R."/>
        </authorList>
    </citation>
    <scope>NUCLEOTIDE SEQUENCE</scope>
    <source>
        <strain evidence="12">ChiSjej4B22-9803</strain>
    </source>
</reference>
<organism evidence="12 13">
    <name type="scientific">Candidatus Avimonoglobus intestinipullorum</name>
    <dbReference type="NCBI Taxonomy" id="2840699"/>
    <lineage>
        <taxon>Bacteria</taxon>
        <taxon>Bacillati</taxon>
        <taxon>Bacillota</taxon>
        <taxon>Clostridia</taxon>
        <taxon>Eubacteriales</taxon>
        <taxon>Candidatus Avimonoglobus</taxon>
    </lineage>
</organism>
<dbReference type="GO" id="GO:0019288">
    <property type="term" value="P:isopentenyl diphosphate biosynthetic process, methylerythritol 4-phosphate pathway"/>
    <property type="evidence" value="ECO:0007669"/>
    <property type="project" value="UniProtKB-UniRule"/>
</dbReference>
<comment type="catalytic activity">
    <reaction evidence="9">
        <text>4-CDP-2-C-methyl-D-erythritol + ATP = 4-CDP-2-C-methyl-D-erythritol 2-phosphate + ADP + H(+)</text>
        <dbReference type="Rhea" id="RHEA:18437"/>
        <dbReference type="ChEBI" id="CHEBI:15378"/>
        <dbReference type="ChEBI" id="CHEBI:30616"/>
        <dbReference type="ChEBI" id="CHEBI:57823"/>
        <dbReference type="ChEBI" id="CHEBI:57919"/>
        <dbReference type="ChEBI" id="CHEBI:456216"/>
        <dbReference type="EC" id="2.7.1.148"/>
    </reaction>
</comment>
<accession>A0A9D1LVK6</accession>
<dbReference type="SUPFAM" id="SSF54211">
    <property type="entry name" value="Ribosomal protein S5 domain 2-like"/>
    <property type="match status" value="1"/>
</dbReference>
<feature type="domain" description="GHMP kinase N-terminal" evidence="10">
    <location>
        <begin position="76"/>
        <end position="154"/>
    </location>
</feature>
<evidence type="ECO:0000256" key="8">
    <source>
        <dbReference type="ARBA" id="ARBA00032554"/>
    </source>
</evidence>
<evidence type="ECO:0000256" key="5">
    <source>
        <dbReference type="ARBA" id="ARBA00022741"/>
    </source>
</evidence>
<dbReference type="PANTHER" id="PTHR43527">
    <property type="entry name" value="4-DIPHOSPHOCYTIDYL-2-C-METHYL-D-ERYTHRITOL KINASE, CHLOROPLASTIC"/>
    <property type="match status" value="1"/>
</dbReference>
<dbReference type="GO" id="GO:0016114">
    <property type="term" value="P:terpenoid biosynthetic process"/>
    <property type="evidence" value="ECO:0007669"/>
    <property type="project" value="UniProtKB-UniRule"/>
</dbReference>
<dbReference type="InterPro" id="IPR036554">
    <property type="entry name" value="GHMP_kinase_C_sf"/>
</dbReference>
<proteinExistence type="inferred from homology"/>
<protein>
    <recommendedName>
        <fullName evidence="3 9">4-diphosphocytidyl-2-C-methyl-D-erythritol kinase</fullName>
        <shortName evidence="9">CMK</shortName>
        <ecNumber evidence="2 9">2.7.1.148</ecNumber>
    </recommendedName>
    <alternativeName>
        <fullName evidence="8 9">4-(cytidine-5'-diphospho)-2-C-methyl-D-erythritol kinase</fullName>
    </alternativeName>
</protein>
<name>A0A9D1LVK6_9FIRM</name>
<evidence type="ECO:0000256" key="6">
    <source>
        <dbReference type="ARBA" id="ARBA00022777"/>
    </source>
</evidence>
<feature type="active site" evidence="9">
    <location>
        <position position="146"/>
    </location>
</feature>
<evidence type="ECO:0000256" key="7">
    <source>
        <dbReference type="ARBA" id="ARBA00022840"/>
    </source>
</evidence>
<dbReference type="EC" id="2.7.1.148" evidence="2 9"/>
<dbReference type="Proteomes" id="UP000824111">
    <property type="component" value="Unassembled WGS sequence"/>
</dbReference>
<keyword evidence="7 9" id="KW-0067">ATP-binding</keyword>
<dbReference type="HAMAP" id="MF_00061">
    <property type="entry name" value="IspE"/>
    <property type="match status" value="1"/>
</dbReference>
<evidence type="ECO:0000259" key="11">
    <source>
        <dbReference type="Pfam" id="PF08544"/>
    </source>
</evidence>
<comment type="function">
    <text evidence="9">Catalyzes the phosphorylation of the position 2 hydroxy group of 4-diphosphocytidyl-2C-methyl-D-erythritol.</text>
</comment>
<evidence type="ECO:0000256" key="4">
    <source>
        <dbReference type="ARBA" id="ARBA00022679"/>
    </source>
</evidence>
<evidence type="ECO:0000313" key="13">
    <source>
        <dbReference type="Proteomes" id="UP000824111"/>
    </source>
</evidence>
<dbReference type="Pfam" id="PF08544">
    <property type="entry name" value="GHMP_kinases_C"/>
    <property type="match status" value="1"/>
</dbReference>
<dbReference type="InterPro" id="IPR006204">
    <property type="entry name" value="GHMP_kinase_N_dom"/>
</dbReference>
<comment type="caution">
    <text evidence="12">The sequence shown here is derived from an EMBL/GenBank/DDBJ whole genome shotgun (WGS) entry which is preliminary data.</text>
</comment>
<comment type="pathway">
    <text evidence="9">Isoprenoid biosynthesis; isopentenyl diphosphate biosynthesis via DXP pathway; isopentenyl diphosphate from 1-deoxy-D-xylulose 5-phosphate: step 3/6.</text>
</comment>
<keyword evidence="9" id="KW-0414">Isoprene biosynthesis</keyword>
<evidence type="ECO:0000256" key="3">
    <source>
        <dbReference type="ARBA" id="ARBA00017473"/>
    </source>
</evidence>
<keyword evidence="6 9" id="KW-0418">Kinase</keyword>
<comment type="similarity">
    <text evidence="1 9">Belongs to the GHMP kinase family. IspE subfamily.</text>
</comment>
<dbReference type="EMBL" id="DVND01000152">
    <property type="protein sequence ID" value="HIU48869.1"/>
    <property type="molecule type" value="Genomic_DNA"/>
</dbReference>
<dbReference type="Gene3D" id="3.30.70.890">
    <property type="entry name" value="GHMP kinase, C-terminal domain"/>
    <property type="match status" value="1"/>
</dbReference>
<dbReference type="PANTHER" id="PTHR43527:SF2">
    <property type="entry name" value="4-DIPHOSPHOCYTIDYL-2-C-METHYL-D-ERYTHRITOL KINASE, CHLOROPLASTIC"/>
    <property type="match status" value="1"/>
</dbReference>
<dbReference type="InterPro" id="IPR004424">
    <property type="entry name" value="IspE"/>
</dbReference>
<dbReference type="AlphaFoldDB" id="A0A9D1LVK6"/>
<keyword evidence="5 9" id="KW-0547">Nucleotide-binding</keyword>
<dbReference type="NCBIfam" id="TIGR00154">
    <property type="entry name" value="ispE"/>
    <property type="match status" value="1"/>
</dbReference>
<feature type="domain" description="GHMP kinase C-terminal" evidence="11">
    <location>
        <begin position="208"/>
        <end position="285"/>
    </location>
</feature>
<gene>
    <name evidence="9" type="primary">ispE</name>
    <name evidence="12" type="ORF">IAB04_05850</name>
</gene>
<feature type="binding site" evidence="9">
    <location>
        <begin position="104"/>
        <end position="114"/>
    </location>
    <ligand>
        <name>ATP</name>
        <dbReference type="ChEBI" id="CHEBI:30616"/>
    </ligand>
</feature>
<dbReference type="GO" id="GO:0005524">
    <property type="term" value="F:ATP binding"/>
    <property type="evidence" value="ECO:0007669"/>
    <property type="project" value="UniProtKB-UniRule"/>
</dbReference>
<sequence length="294" mass="31346">MLLSDDIILNGGRAIAKSYAKINLTLDVLGRMENGYHEIEMVMQTVNLFDLVIVDRQEHGIRVSTNLRYLPNNEKNIAYKACMEFFAYTKRQGGAKILIHKNIPVAAGLAGGSGNGAAVLCALDLLYGTRLTLEELFMLGQRLGADVPYCITGGTQLAKGIGEQLTPLPPLPKTTVLLVKPPINVSTPAIYAQMDAAPIPERPDKAAMLAALAAGDVPAVSGLLCNVMEQVTRAQFPVIGGIKKKLLLNGALGASMSGSGPTVFGFFSDDAAAKQSADSFSTMYKDVFLTKTIQ</sequence>
<evidence type="ECO:0000259" key="10">
    <source>
        <dbReference type="Pfam" id="PF00288"/>
    </source>
</evidence>
<keyword evidence="4 9" id="KW-0808">Transferase</keyword>
<dbReference type="Gene3D" id="3.30.230.10">
    <property type="match status" value="1"/>
</dbReference>
<dbReference type="InterPro" id="IPR013750">
    <property type="entry name" value="GHMP_kinase_C_dom"/>
</dbReference>
<reference evidence="12" key="2">
    <citation type="journal article" date="2021" name="PeerJ">
        <title>Extensive microbial diversity within the chicken gut microbiome revealed by metagenomics and culture.</title>
        <authorList>
            <person name="Gilroy R."/>
            <person name="Ravi A."/>
            <person name="Getino M."/>
            <person name="Pursley I."/>
            <person name="Horton D.L."/>
            <person name="Alikhan N.F."/>
            <person name="Baker D."/>
            <person name="Gharbi K."/>
            <person name="Hall N."/>
            <person name="Watson M."/>
            <person name="Adriaenssens E.M."/>
            <person name="Foster-Nyarko E."/>
            <person name="Jarju S."/>
            <person name="Secka A."/>
            <person name="Antonio M."/>
            <person name="Oren A."/>
            <person name="Chaudhuri R.R."/>
            <person name="La Ragione R."/>
            <person name="Hildebrand F."/>
            <person name="Pallen M.J."/>
        </authorList>
    </citation>
    <scope>NUCLEOTIDE SEQUENCE</scope>
    <source>
        <strain evidence="12">ChiSjej4B22-9803</strain>
    </source>
</reference>
<dbReference type="GO" id="GO:0050515">
    <property type="term" value="F:4-(cytidine 5'-diphospho)-2-C-methyl-D-erythritol kinase activity"/>
    <property type="evidence" value="ECO:0007669"/>
    <property type="project" value="UniProtKB-UniRule"/>
</dbReference>